<dbReference type="InterPro" id="IPR053258">
    <property type="entry name" value="Ca-permeable_cation_channel"/>
</dbReference>
<feature type="transmembrane region" description="Helical" evidence="1">
    <location>
        <begin position="174"/>
        <end position="192"/>
    </location>
</feature>
<keyword evidence="1" id="KW-0472">Membrane</keyword>
<evidence type="ECO:0000313" key="3">
    <source>
        <dbReference type="Proteomes" id="UP001603857"/>
    </source>
</evidence>
<feature type="transmembrane region" description="Helical" evidence="1">
    <location>
        <begin position="119"/>
        <end position="139"/>
    </location>
</feature>
<accession>A0ABD1MKI7</accession>
<reference evidence="2 3" key="1">
    <citation type="submission" date="2024-08" db="EMBL/GenBank/DDBJ databases">
        <title>Insights into the chromosomal genome structure of Flemingia macrophylla.</title>
        <authorList>
            <person name="Ding Y."/>
            <person name="Zhao Y."/>
            <person name="Bi W."/>
            <person name="Wu M."/>
            <person name="Zhao G."/>
            <person name="Gong Y."/>
            <person name="Li W."/>
            <person name="Zhang P."/>
        </authorList>
    </citation>
    <scope>NUCLEOTIDE SEQUENCE [LARGE SCALE GENOMIC DNA]</scope>
    <source>
        <strain evidence="2">DYQJB</strain>
        <tissue evidence="2">Leaf</tissue>
    </source>
</reference>
<dbReference type="PANTHER" id="PTHR34115:SF15">
    <property type="entry name" value="PROTEIN, PUTATIVE-RELATED"/>
    <property type="match status" value="1"/>
</dbReference>
<evidence type="ECO:0000313" key="2">
    <source>
        <dbReference type="EMBL" id="KAL2336033.1"/>
    </source>
</evidence>
<name>A0ABD1MKI7_9FABA</name>
<dbReference type="AlphaFoldDB" id="A0ABD1MKI7"/>
<sequence>MVHKSSYKNPQPYSLISIQLYTLFSYSIYLSFLVSRAVVKISTCFKSMADFVLRPRSAYFESAFRGTHVTFNILYVQARNLAEETDPLHALVSFIFLVLLGFLQMKYRESPTAFQLHPKTLMVSIASFLLYCFGFLGRLRFATWVHHFETLMHMFASLSLVSLVVLLLPETWESFGFIFYTLWFIALVFTIIRSRSLYREIRVQVQRQQMRLPITSMDLN</sequence>
<keyword evidence="1" id="KW-0812">Transmembrane</keyword>
<dbReference type="PANTHER" id="PTHR34115">
    <property type="entry name" value="PROTEIN, PUTATIVE-RELATED"/>
    <property type="match status" value="1"/>
</dbReference>
<proteinExistence type="predicted"/>
<keyword evidence="1" id="KW-1133">Transmembrane helix</keyword>
<feature type="transmembrane region" description="Helical" evidence="1">
    <location>
        <begin position="20"/>
        <end position="39"/>
    </location>
</feature>
<keyword evidence="3" id="KW-1185">Reference proteome</keyword>
<dbReference type="EMBL" id="JBGMDY010000004">
    <property type="protein sequence ID" value="KAL2336033.1"/>
    <property type="molecule type" value="Genomic_DNA"/>
</dbReference>
<evidence type="ECO:0000256" key="1">
    <source>
        <dbReference type="SAM" id="Phobius"/>
    </source>
</evidence>
<feature type="transmembrane region" description="Helical" evidence="1">
    <location>
        <begin position="151"/>
        <end position="168"/>
    </location>
</feature>
<protein>
    <recommendedName>
        <fullName evidence="4">Transmembrane protein</fullName>
    </recommendedName>
</protein>
<comment type="caution">
    <text evidence="2">The sequence shown here is derived from an EMBL/GenBank/DDBJ whole genome shotgun (WGS) entry which is preliminary data.</text>
</comment>
<feature type="transmembrane region" description="Helical" evidence="1">
    <location>
        <begin position="88"/>
        <end position="107"/>
    </location>
</feature>
<organism evidence="2 3">
    <name type="scientific">Flemingia macrophylla</name>
    <dbReference type="NCBI Taxonomy" id="520843"/>
    <lineage>
        <taxon>Eukaryota</taxon>
        <taxon>Viridiplantae</taxon>
        <taxon>Streptophyta</taxon>
        <taxon>Embryophyta</taxon>
        <taxon>Tracheophyta</taxon>
        <taxon>Spermatophyta</taxon>
        <taxon>Magnoliopsida</taxon>
        <taxon>eudicotyledons</taxon>
        <taxon>Gunneridae</taxon>
        <taxon>Pentapetalae</taxon>
        <taxon>rosids</taxon>
        <taxon>fabids</taxon>
        <taxon>Fabales</taxon>
        <taxon>Fabaceae</taxon>
        <taxon>Papilionoideae</taxon>
        <taxon>50 kb inversion clade</taxon>
        <taxon>NPAAA clade</taxon>
        <taxon>indigoferoid/millettioid clade</taxon>
        <taxon>Phaseoleae</taxon>
        <taxon>Flemingia</taxon>
    </lineage>
</organism>
<dbReference type="Proteomes" id="UP001603857">
    <property type="component" value="Unassembled WGS sequence"/>
</dbReference>
<evidence type="ECO:0008006" key="4">
    <source>
        <dbReference type="Google" id="ProtNLM"/>
    </source>
</evidence>
<gene>
    <name evidence="2" type="ORF">Fmac_010479</name>
</gene>